<evidence type="ECO:0000256" key="2">
    <source>
        <dbReference type="ARBA" id="ARBA00004997"/>
    </source>
</evidence>
<dbReference type="SUPFAM" id="SSF50800">
    <property type="entry name" value="PK beta-barrel domain-like"/>
    <property type="match status" value="1"/>
</dbReference>
<dbReference type="InterPro" id="IPR001697">
    <property type="entry name" value="Pyr_Knase"/>
</dbReference>
<evidence type="ECO:0000256" key="14">
    <source>
        <dbReference type="RuleBase" id="RU000504"/>
    </source>
</evidence>
<dbReference type="EMBL" id="JQIF01000034">
    <property type="protein sequence ID" value="KGJ53741.1"/>
    <property type="molecule type" value="Genomic_DNA"/>
</dbReference>
<evidence type="ECO:0000256" key="12">
    <source>
        <dbReference type="ARBA" id="ARBA00023152"/>
    </source>
</evidence>
<dbReference type="Gene3D" id="3.20.20.60">
    <property type="entry name" value="Phosphoenolpyruvate-binding domains"/>
    <property type="match status" value="1"/>
</dbReference>
<dbReference type="GO" id="GO:0030955">
    <property type="term" value="F:potassium ion binding"/>
    <property type="evidence" value="ECO:0007669"/>
    <property type="project" value="InterPro"/>
</dbReference>
<keyword evidence="10" id="KW-0067">ATP-binding</keyword>
<dbReference type="PANTHER" id="PTHR11817">
    <property type="entry name" value="PYRUVATE KINASE"/>
    <property type="match status" value="1"/>
</dbReference>
<evidence type="ECO:0000256" key="13">
    <source>
        <dbReference type="ARBA" id="ARBA00023317"/>
    </source>
</evidence>
<proteinExistence type="inferred from homology"/>
<dbReference type="GO" id="GO:0004743">
    <property type="term" value="F:pyruvate kinase activity"/>
    <property type="evidence" value="ECO:0007669"/>
    <property type="project" value="UniProtKB-EC"/>
</dbReference>
<keyword evidence="6 14" id="KW-0808">Transferase</keyword>
<keyword evidence="12 14" id="KW-0324">Glycolysis</keyword>
<evidence type="ECO:0000313" key="17">
    <source>
        <dbReference type="Proteomes" id="UP000030008"/>
    </source>
</evidence>
<gene>
    <name evidence="16" type="ORF">CIAN88_07475</name>
</gene>
<accession>A0A099I841</accession>
<comment type="catalytic activity">
    <reaction evidence="14">
        <text>pyruvate + ATP = phosphoenolpyruvate + ADP + H(+)</text>
        <dbReference type="Rhea" id="RHEA:18157"/>
        <dbReference type="ChEBI" id="CHEBI:15361"/>
        <dbReference type="ChEBI" id="CHEBI:15378"/>
        <dbReference type="ChEBI" id="CHEBI:30616"/>
        <dbReference type="ChEBI" id="CHEBI:58702"/>
        <dbReference type="ChEBI" id="CHEBI:456216"/>
        <dbReference type="EC" id="2.7.1.40"/>
    </reaction>
</comment>
<evidence type="ECO:0000259" key="15">
    <source>
        <dbReference type="Pfam" id="PF00224"/>
    </source>
</evidence>
<keyword evidence="8" id="KW-0547">Nucleotide-binding</keyword>
<dbReference type="InterPro" id="IPR015813">
    <property type="entry name" value="Pyrv/PenolPyrv_kinase-like_dom"/>
</dbReference>
<feature type="domain" description="Pyruvate kinase barrel" evidence="15">
    <location>
        <begin position="2"/>
        <end position="312"/>
    </location>
</feature>
<sequence>MKSLDIYGTLGPSLHTQDALYEMLCMGMNGVRLNLSHVDLTDCEEWLYAFHKAQEQAGVQAKLLIDMKGPELRVGRLREPVLLEERQTVELGKDIPIPVELLAHTAVQQRLLLDDGRILLEVKQVREDALLCTVLHGGVLKSGKSLALVNGHIELPTLTESDIRNLKAARQYGVTGIMQPFVRNAQDLITVKETLKSIGNPDLQVYAKIENMEGVAHLKELFPYCDQIVIARGDLGNAMPLWELPAVQKRIQDICRVHSMPYMVVTQMLDSMLEHPVPTRAEVSDIFHAVYHGASSIMLTGETAAGKYPREAMKYFSETAKSALVCREEVL</sequence>
<dbReference type="InterPro" id="IPR015793">
    <property type="entry name" value="Pyrv_Knase_brl"/>
</dbReference>
<evidence type="ECO:0000256" key="5">
    <source>
        <dbReference type="ARBA" id="ARBA00018587"/>
    </source>
</evidence>
<dbReference type="SUPFAM" id="SSF51621">
    <property type="entry name" value="Phosphoenolpyruvate/pyruvate domain"/>
    <property type="match status" value="1"/>
</dbReference>
<evidence type="ECO:0000256" key="4">
    <source>
        <dbReference type="ARBA" id="ARBA00012142"/>
    </source>
</evidence>
<dbReference type="GO" id="GO:0005524">
    <property type="term" value="F:ATP binding"/>
    <property type="evidence" value="ECO:0007669"/>
    <property type="project" value="UniProtKB-KW"/>
</dbReference>
<evidence type="ECO:0000256" key="7">
    <source>
        <dbReference type="ARBA" id="ARBA00022723"/>
    </source>
</evidence>
<comment type="cofactor">
    <cofactor evidence="1">
        <name>K(+)</name>
        <dbReference type="ChEBI" id="CHEBI:29103"/>
    </cofactor>
</comment>
<protein>
    <recommendedName>
        <fullName evidence="5 14">Pyruvate kinase</fullName>
        <ecNumber evidence="4 14">2.7.1.40</ecNumber>
    </recommendedName>
</protein>
<reference evidence="16 17" key="1">
    <citation type="submission" date="2014-08" db="EMBL/GenBank/DDBJ databases">
        <title>Clostridium innocuum, an unnegligible vancomycin-resistant pathogen causing extra-intestinal infections.</title>
        <authorList>
            <person name="Feng Y."/>
            <person name="Chiu C.-H."/>
        </authorList>
    </citation>
    <scope>NUCLEOTIDE SEQUENCE [LARGE SCALE GENOMIC DNA]</scope>
    <source>
        <strain evidence="16 17">AN88</strain>
    </source>
</reference>
<keyword evidence="11 14" id="KW-0460">Magnesium</keyword>
<evidence type="ECO:0000256" key="11">
    <source>
        <dbReference type="ARBA" id="ARBA00022842"/>
    </source>
</evidence>
<comment type="pathway">
    <text evidence="2 14">Carbohydrate degradation; glycolysis; pyruvate from D-glyceraldehyde 3-phosphate: step 5/5.</text>
</comment>
<dbReference type="EC" id="2.7.1.40" evidence="4 14"/>
<name>A0A099I841_CLOIN</name>
<evidence type="ECO:0000256" key="6">
    <source>
        <dbReference type="ARBA" id="ARBA00022679"/>
    </source>
</evidence>
<comment type="similarity">
    <text evidence="3 14">Belongs to the pyruvate kinase family.</text>
</comment>
<dbReference type="UniPathway" id="UPA00109">
    <property type="reaction ID" value="UER00188"/>
</dbReference>
<dbReference type="GO" id="GO:0016301">
    <property type="term" value="F:kinase activity"/>
    <property type="evidence" value="ECO:0007669"/>
    <property type="project" value="UniProtKB-KW"/>
</dbReference>
<dbReference type="AlphaFoldDB" id="A0A099I841"/>
<dbReference type="InterPro" id="IPR011037">
    <property type="entry name" value="Pyrv_Knase-like_insert_dom_sf"/>
</dbReference>
<evidence type="ECO:0000256" key="10">
    <source>
        <dbReference type="ARBA" id="ARBA00022840"/>
    </source>
</evidence>
<keyword evidence="7" id="KW-0479">Metal-binding</keyword>
<dbReference type="Proteomes" id="UP000030008">
    <property type="component" value="Unassembled WGS sequence"/>
</dbReference>
<dbReference type="Pfam" id="PF00224">
    <property type="entry name" value="PK"/>
    <property type="match status" value="1"/>
</dbReference>
<dbReference type="GO" id="GO:0000287">
    <property type="term" value="F:magnesium ion binding"/>
    <property type="evidence" value="ECO:0007669"/>
    <property type="project" value="InterPro"/>
</dbReference>
<dbReference type="InterPro" id="IPR040442">
    <property type="entry name" value="Pyrv_kinase-like_dom_sf"/>
</dbReference>
<dbReference type="RefSeq" id="WP_044904812.1">
    <property type="nucleotide sequence ID" value="NZ_JQIF01000034.1"/>
</dbReference>
<evidence type="ECO:0000256" key="1">
    <source>
        <dbReference type="ARBA" id="ARBA00001958"/>
    </source>
</evidence>
<keyword evidence="9 14" id="KW-0418">Kinase</keyword>
<dbReference type="Gene3D" id="2.40.33.10">
    <property type="entry name" value="PK beta-barrel domain-like"/>
    <property type="match status" value="1"/>
</dbReference>
<comment type="caution">
    <text evidence="16">The sequence shown here is derived from an EMBL/GenBank/DDBJ whole genome shotgun (WGS) entry which is preliminary data.</text>
</comment>
<organism evidence="16 17">
    <name type="scientific">Clostridium innocuum</name>
    <dbReference type="NCBI Taxonomy" id="1522"/>
    <lineage>
        <taxon>Bacteria</taxon>
        <taxon>Bacillati</taxon>
        <taxon>Bacillota</taxon>
        <taxon>Clostridia</taxon>
        <taxon>Eubacteriales</taxon>
        <taxon>Clostridiaceae</taxon>
        <taxon>Clostridium</taxon>
    </lineage>
</organism>
<dbReference type="PRINTS" id="PR01050">
    <property type="entry name" value="PYRUVTKNASE"/>
</dbReference>
<dbReference type="InterPro" id="IPR015806">
    <property type="entry name" value="Pyrv_Knase_insert_dom_sf"/>
</dbReference>
<evidence type="ECO:0000256" key="9">
    <source>
        <dbReference type="ARBA" id="ARBA00022777"/>
    </source>
</evidence>
<evidence type="ECO:0000313" key="16">
    <source>
        <dbReference type="EMBL" id="KGJ53741.1"/>
    </source>
</evidence>
<evidence type="ECO:0000256" key="3">
    <source>
        <dbReference type="ARBA" id="ARBA00008663"/>
    </source>
</evidence>
<evidence type="ECO:0000256" key="8">
    <source>
        <dbReference type="ARBA" id="ARBA00022741"/>
    </source>
</evidence>
<keyword evidence="13 16" id="KW-0670">Pyruvate</keyword>